<evidence type="ECO:0000313" key="2">
    <source>
        <dbReference type="EMBL" id="KIM99234.1"/>
    </source>
</evidence>
<sequence length="476" mass="53708">MPLSKRAENKYYTRITKFFTSLKSAPSSKVTSPHPSANTFIPASSGSPSINPLRRSNEQHSIQDSRTERLRSRRNFSLAYNRRARASARVKTPAQVKAFVTDITKISKGQYKSRGNQFLINRNLSWAQSQYLLSLIKDSRDEELQEYFDYKLRFDYTCDTKQFVICMPSYLHDTVARRIGKAIDLELGSIRNKSSVEDIINILDDLGPTSTSKLTLPAVDGHVDKKEPDEAWRYQHCKFPGVVMEVAWSQRKLELEDLVKRYITGSKGEIRTVIGWNLNDIYKGRANMELKTSLPTASATFSVWQAKLDDDTSEATIDHITSVLDTIFGNQELVISSKQLCKIYENALAFYFEDLELQKTNDLNIAQAAKDKSPIGLKKYFGPRRSPSHQREERSVDSGPQESGLLHGTTNVASSSGPNIQTVRLPAEGPPWRSPRSRPRRGGTGCVAVGRRGYSTRNEAKWPPLPAGLDRIVTRK</sequence>
<proteinExistence type="predicted"/>
<dbReference type="STRING" id="913774.A0A0C3H7K6"/>
<reference evidence="3" key="2">
    <citation type="submission" date="2015-01" db="EMBL/GenBank/DDBJ databases">
        <title>Evolutionary Origins and Diversification of the Mycorrhizal Mutualists.</title>
        <authorList>
            <consortium name="DOE Joint Genome Institute"/>
            <consortium name="Mycorrhizal Genomics Consortium"/>
            <person name="Kohler A."/>
            <person name="Kuo A."/>
            <person name="Nagy L.G."/>
            <person name="Floudas D."/>
            <person name="Copeland A."/>
            <person name="Barry K.W."/>
            <person name="Cichocki N."/>
            <person name="Veneault-Fourrey C."/>
            <person name="LaButti K."/>
            <person name="Lindquist E.A."/>
            <person name="Lipzen A."/>
            <person name="Lundell T."/>
            <person name="Morin E."/>
            <person name="Murat C."/>
            <person name="Riley R."/>
            <person name="Ohm R."/>
            <person name="Sun H."/>
            <person name="Tunlid A."/>
            <person name="Henrissat B."/>
            <person name="Grigoriev I.V."/>
            <person name="Hibbett D.S."/>
            <person name="Martin F."/>
        </authorList>
    </citation>
    <scope>NUCLEOTIDE SEQUENCE [LARGE SCALE GENOMIC DNA]</scope>
    <source>
        <strain evidence="3">Zn</strain>
    </source>
</reference>
<dbReference type="EMBL" id="KN832879">
    <property type="protein sequence ID" value="KIM99234.1"/>
    <property type="molecule type" value="Genomic_DNA"/>
</dbReference>
<protein>
    <submittedName>
        <fullName evidence="2">Uncharacterized protein</fullName>
    </submittedName>
</protein>
<keyword evidence="3" id="KW-1185">Reference proteome</keyword>
<accession>A0A0C3H7K6</accession>
<dbReference type="HOGENOM" id="CLU_573765_0_0_1"/>
<dbReference type="Proteomes" id="UP000054321">
    <property type="component" value="Unassembled WGS sequence"/>
</dbReference>
<evidence type="ECO:0000256" key="1">
    <source>
        <dbReference type="SAM" id="MobiDB-lite"/>
    </source>
</evidence>
<name>A0A0C3H7K6_OIDMZ</name>
<feature type="compositionally biased region" description="Polar residues" evidence="1">
    <location>
        <begin position="23"/>
        <end position="50"/>
    </location>
</feature>
<dbReference type="InParanoid" id="A0A0C3H7K6"/>
<feature type="region of interest" description="Disordered" evidence="1">
    <location>
        <begin position="23"/>
        <end position="68"/>
    </location>
</feature>
<gene>
    <name evidence="2" type="ORF">OIDMADRAFT_30854</name>
</gene>
<feature type="compositionally biased region" description="Basic and acidic residues" evidence="1">
    <location>
        <begin position="55"/>
        <end position="68"/>
    </location>
</feature>
<reference evidence="2 3" key="1">
    <citation type="submission" date="2014-04" db="EMBL/GenBank/DDBJ databases">
        <authorList>
            <consortium name="DOE Joint Genome Institute"/>
            <person name="Kuo A."/>
            <person name="Martino E."/>
            <person name="Perotto S."/>
            <person name="Kohler A."/>
            <person name="Nagy L.G."/>
            <person name="Floudas D."/>
            <person name="Copeland A."/>
            <person name="Barry K.W."/>
            <person name="Cichocki N."/>
            <person name="Veneault-Fourrey C."/>
            <person name="LaButti K."/>
            <person name="Lindquist E.A."/>
            <person name="Lipzen A."/>
            <person name="Lundell T."/>
            <person name="Morin E."/>
            <person name="Murat C."/>
            <person name="Sun H."/>
            <person name="Tunlid A."/>
            <person name="Henrissat B."/>
            <person name="Grigoriev I.V."/>
            <person name="Hibbett D.S."/>
            <person name="Martin F."/>
            <person name="Nordberg H.P."/>
            <person name="Cantor M.N."/>
            <person name="Hua S.X."/>
        </authorList>
    </citation>
    <scope>NUCLEOTIDE SEQUENCE [LARGE SCALE GENOMIC DNA]</scope>
    <source>
        <strain evidence="2 3">Zn</strain>
    </source>
</reference>
<dbReference type="AlphaFoldDB" id="A0A0C3H7K6"/>
<feature type="region of interest" description="Disordered" evidence="1">
    <location>
        <begin position="376"/>
        <end position="452"/>
    </location>
</feature>
<dbReference type="OrthoDB" id="3485856at2759"/>
<evidence type="ECO:0000313" key="3">
    <source>
        <dbReference type="Proteomes" id="UP000054321"/>
    </source>
</evidence>
<feature type="compositionally biased region" description="Polar residues" evidence="1">
    <location>
        <begin position="408"/>
        <end position="422"/>
    </location>
</feature>
<organism evidence="2 3">
    <name type="scientific">Oidiodendron maius (strain Zn)</name>
    <dbReference type="NCBI Taxonomy" id="913774"/>
    <lineage>
        <taxon>Eukaryota</taxon>
        <taxon>Fungi</taxon>
        <taxon>Dikarya</taxon>
        <taxon>Ascomycota</taxon>
        <taxon>Pezizomycotina</taxon>
        <taxon>Leotiomycetes</taxon>
        <taxon>Leotiomycetes incertae sedis</taxon>
        <taxon>Myxotrichaceae</taxon>
        <taxon>Oidiodendron</taxon>
    </lineage>
</organism>
<feature type="region of interest" description="Disordered" evidence="1">
    <location>
        <begin position="457"/>
        <end position="476"/>
    </location>
</feature>